<dbReference type="AlphaFoldDB" id="A0A2T0Q2H5"/>
<feature type="transmembrane region" description="Helical" evidence="1">
    <location>
        <begin position="63"/>
        <end position="84"/>
    </location>
</feature>
<protein>
    <recommendedName>
        <fullName evidence="4">Integral membrane protein</fullName>
    </recommendedName>
</protein>
<keyword evidence="1" id="KW-0472">Membrane</keyword>
<evidence type="ECO:0000256" key="1">
    <source>
        <dbReference type="SAM" id="Phobius"/>
    </source>
</evidence>
<accession>A0A2T0Q2H5</accession>
<dbReference type="InterPro" id="IPR046291">
    <property type="entry name" value="DUF6328"/>
</dbReference>
<dbReference type="RefSeq" id="WP_106247607.1">
    <property type="nucleotide sequence ID" value="NZ_PVZC01000005.1"/>
</dbReference>
<dbReference type="OrthoDB" id="3625784at2"/>
<feature type="transmembrane region" description="Helical" evidence="1">
    <location>
        <begin position="105"/>
        <end position="125"/>
    </location>
</feature>
<evidence type="ECO:0008006" key="4">
    <source>
        <dbReference type="Google" id="ProtNLM"/>
    </source>
</evidence>
<proteinExistence type="predicted"/>
<evidence type="ECO:0000313" key="2">
    <source>
        <dbReference type="EMBL" id="PRX97868.1"/>
    </source>
</evidence>
<dbReference type="EMBL" id="PVZC01000005">
    <property type="protein sequence ID" value="PRX97868.1"/>
    <property type="molecule type" value="Genomic_DNA"/>
</dbReference>
<keyword evidence="1" id="KW-0812">Transmembrane</keyword>
<dbReference type="Pfam" id="PF19853">
    <property type="entry name" value="DUF6328"/>
    <property type="match status" value="1"/>
</dbReference>
<organism evidence="2 3">
    <name type="scientific">Allonocardiopsis opalescens</name>
    <dbReference type="NCBI Taxonomy" id="1144618"/>
    <lineage>
        <taxon>Bacteria</taxon>
        <taxon>Bacillati</taxon>
        <taxon>Actinomycetota</taxon>
        <taxon>Actinomycetes</taxon>
        <taxon>Streptosporangiales</taxon>
        <taxon>Allonocardiopsis</taxon>
    </lineage>
</organism>
<sequence>MAETPSQSGTNGEESEKQRVDRNFAELLQAARVAVTGVQVLFAFLLTVPFSERFEDVTSTSHWLFYVSLVGAAIASVCYITPAAQHRILFRQGLKDQLVRRSNHYAIAGGAALAVSMTAATLLVTDFLFHNWLAVATAGVIALFAAWAWFVQPAIARRNGR</sequence>
<keyword evidence="3" id="KW-1185">Reference proteome</keyword>
<gene>
    <name evidence="2" type="ORF">CLV72_105218</name>
</gene>
<dbReference type="Proteomes" id="UP000237846">
    <property type="component" value="Unassembled WGS sequence"/>
</dbReference>
<name>A0A2T0Q2H5_9ACTN</name>
<feature type="transmembrane region" description="Helical" evidence="1">
    <location>
        <begin position="131"/>
        <end position="151"/>
    </location>
</feature>
<evidence type="ECO:0000313" key="3">
    <source>
        <dbReference type="Proteomes" id="UP000237846"/>
    </source>
</evidence>
<reference evidence="2 3" key="1">
    <citation type="submission" date="2018-03" db="EMBL/GenBank/DDBJ databases">
        <title>Genomic Encyclopedia of Archaeal and Bacterial Type Strains, Phase II (KMG-II): from individual species to whole genera.</title>
        <authorList>
            <person name="Goeker M."/>
        </authorList>
    </citation>
    <scope>NUCLEOTIDE SEQUENCE [LARGE SCALE GENOMIC DNA]</scope>
    <source>
        <strain evidence="2 3">DSM 45601</strain>
    </source>
</reference>
<keyword evidence="1" id="KW-1133">Transmembrane helix</keyword>
<feature type="transmembrane region" description="Helical" evidence="1">
    <location>
        <begin position="27"/>
        <end position="51"/>
    </location>
</feature>
<comment type="caution">
    <text evidence="2">The sequence shown here is derived from an EMBL/GenBank/DDBJ whole genome shotgun (WGS) entry which is preliminary data.</text>
</comment>